<dbReference type="Proteomes" id="UP000653493">
    <property type="component" value="Unassembled WGS sequence"/>
</dbReference>
<feature type="region of interest" description="Disordered" evidence="1">
    <location>
        <begin position="108"/>
        <end position="200"/>
    </location>
</feature>
<dbReference type="EMBL" id="BMSL01000004">
    <property type="protein sequence ID" value="GGS32521.1"/>
    <property type="molecule type" value="Genomic_DNA"/>
</dbReference>
<comment type="caution">
    <text evidence="2">The sequence shown here is derived from an EMBL/GenBank/DDBJ whole genome shotgun (WGS) entry which is preliminary data.</text>
</comment>
<proteinExistence type="predicted"/>
<evidence type="ECO:0000313" key="3">
    <source>
        <dbReference type="Proteomes" id="UP000653493"/>
    </source>
</evidence>
<reference evidence="2" key="2">
    <citation type="submission" date="2020-09" db="EMBL/GenBank/DDBJ databases">
        <authorList>
            <person name="Sun Q."/>
            <person name="Ohkuma M."/>
        </authorList>
    </citation>
    <scope>NUCLEOTIDE SEQUENCE</scope>
    <source>
        <strain evidence="2">JCM 4234</strain>
    </source>
</reference>
<keyword evidence="3" id="KW-1185">Reference proteome</keyword>
<feature type="compositionally biased region" description="Basic residues" evidence="1">
    <location>
        <begin position="184"/>
        <end position="200"/>
    </location>
</feature>
<evidence type="ECO:0000256" key="1">
    <source>
        <dbReference type="SAM" id="MobiDB-lite"/>
    </source>
</evidence>
<evidence type="ECO:0000313" key="2">
    <source>
        <dbReference type="EMBL" id="GGS32521.1"/>
    </source>
</evidence>
<name>A0A918GFD0_STRGD</name>
<protein>
    <submittedName>
        <fullName evidence="2">Uncharacterized protein</fullName>
    </submittedName>
</protein>
<gene>
    <name evidence="2" type="ORF">GCM10010238_22120</name>
</gene>
<sequence>MPGNEGRRAGARSAVSAGRSVSWSRAALAFDTVPPGSRLPAPVGHLVRLVRLVTERGEHLDLGFLPVPYGTVRAVSFDPYALNPYALNPDAFDPYAFGCVDDFLHHPRIPVRHPRGRPCHRPRPRRPRPARPPAGAAARRATAQASLTVVTRTRRSRGPLKPVPWLRPAAPPGGRPGSAPRMRPGPRPRPRPRLRPRRRR</sequence>
<feature type="compositionally biased region" description="Basic residues" evidence="1">
    <location>
        <begin position="108"/>
        <end position="129"/>
    </location>
</feature>
<reference evidence="2" key="1">
    <citation type="journal article" date="2014" name="Int. J. Syst. Evol. Microbiol.">
        <title>Complete genome sequence of Corynebacterium casei LMG S-19264T (=DSM 44701T), isolated from a smear-ripened cheese.</title>
        <authorList>
            <consortium name="US DOE Joint Genome Institute (JGI-PGF)"/>
            <person name="Walter F."/>
            <person name="Albersmeier A."/>
            <person name="Kalinowski J."/>
            <person name="Ruckert C."/>
        </authorList>
    </citation>
    <scope>NUCLEOTIDE SEQUENCE</scope>
    <source>
        <strain evidence="2">JCM 4234</strain>
    </source>
</reference>
<accession>A0A918GFD0</accession>
<organism evidence="2 3">
    <name type="scientific">Streptomyces griseoviridis</name>
    <dbReference type="NCBI Taxonomy" id="45398"/>
    <lineage>
        <taxon>Bacteria</taxon>
        <taxon>Bacillati</taxon>
        <taxon>Actinomycetota</taxon>
        <taxon>Actinomycetes</taxon>
        <taxon>Kitasatosporales</taxon>
        <taxon>Streptomycetaceae</taxon>
        <taxon>Streptomyces</taxon>
    </lineage>
</organism>
<dbReference type="AlphaFoldDB" id="A0A918GFD0"/>